<protein>
    <submittedName>
        <fullName evidence="1">Uncharacterized protein</fullName>
    </submittedName>
</protein>
<evidence type="ECO:0000313" key="1">
    <source>
        <dbReference type="EMBL" id="MFG1371715.1"/>
    </source>
</evidence>
<sequence length="163" mass="16675">MQGIVLSVAGSRTHLRQLKPLAPGMLAALAFAGLGTVAVAGGALAQPAPAAQGAQGAYEFAAPPSAQANRVYGLNRQTGEMNVCQFERPEGSAVGITHCFAQGEGAGPQKAGSYALAPTHYEGETGIFRVNRDTGEMSICYVRETARPQGGADSSLVCTPAAR</sequence>
<keyword evidence="2" id="KW-1185">Reference proteome</keyword>
<evidence type="ECO:0000313" key="2">
    <source>
        <dbReference type="Proteomes" id="UP001604002"/>
    </source>
</evidence>
<accession>A0ABW6ZSL6</accession>
<dbReference type="EMBL" id="JBAFVH010000003">
    <property type="protein sequence ID" value="MFG1371715.1"/>
    <property type="molecule type" value="Genomic_DNA"/>
</dbReference>
<gene>
    <name evidence="1" type="ORF">V5F32_06045</name>
</gene>
<organism evidence="1 2">
    <name type="scientific">Xanthobacter oligotrophicus</name>
    <dbReference type="NCBI Taxonomy" id="2607286"/>
    <lineage>
        <taxon>Bacteria</taxon>
        <taxon>Pseudomonadati</taxon>
        <taxon>Pseudomonadota</taxon>
        <taxon>Alphaproteobacteria</taxon>
        <taxon>Hyphomicrobiales</taxon>
        <taxon>Xanthobacteraceae</taxon>
        <taxon>Xanthobacter</taxon>
    </lineage>
</organism>
<name>A0ABW6ZSL6_9HYPH</name>
<dbReference type="RefSeq" id="WP_393991679.1">
    <property type="nucleotide sequence ID" value="NZ_JBAFVH010000003.1"/>
</dbReference>
<proteinExistence type="predicted"/>
<dbReference type="Proteomes" id="UP001604002">
    <property type="component" value="Unassembled WGS sequence"/>
</dbReference>
<comment type="caution">
    <text evidence="1">The sequence shown here is derived from an EMBL/GenBank/DDBJ whole genome shotgun (WGS) entry which is preliminary data.</text>
</comment>
<reference evidence="1 2" key="1">
    <citation type="submission" date="2024-02" db="EMBL/GenBank/DDBJ databases">
        <title>Expansion and revision of Xanthobacter and proposal of Roseixanthobacter gen. nov.</title>
        <authorList>
            <person name="Soltysiak M.P.M."/>
            <person name="Jalihal A."/>
            <person name="Ory A."/>
            <person name="Chrisophersen C."/>
            <person name="Lee A.D."/>
            <person name="Boulton J."/>
            <person name="Springer M."/>
        </authorList>
    </citation>
    <scope>NUCLEOTIDE SEQUENCE [LARGE SCALE GENOMIC DNA]</scope>
    <source>
        <strain evidence="1 2">23A</strain>
    </source>
</reference>